<keyword evidence="15" id="KW-1185">Reference proteome</keyword>
<dbReference type="FunFam" id="3.40.50.11850:FF:000002">
    <property type="entry name" value="2-(3-amino-3-carboxypropyl)histidine synthase subunit 1"/>
    <property type="match status" value="1"/>
</dbReference>
<evidence type="ECO:0000313" key="14">
    <source>
        <dbReference type="Proteomes" id="UP000722791"/>
    </source>
</evidence>
<comment type="catalytic activity">
    <reaction evidence="10 11">
        <text>L-histidyl-[translation elongation factor 2] + S-adenosyl-L-methionine = 2-[(3S)-amino-3-carboxypropyl]-L-histidyl-[translation elongation factor 2] + S-methyl-5'-thioadenosine + H(+)</text>
        <dbReference type="Rhea" id="RHEA:36783"/>
        <dbReference type="Rhea" id="RHEA-COMP:9748"/>
        <dbReference type="Rhea" id="RHEA-COMP:9749"/>
        <dbReference type="ChEBI" id="CHEBI:15378"/>
        <dbReference type="ChEBI" id="CHEBI:17509"/>
        <dbReference type="ChEBI" id="CHEBI:29979"/>
        <dbReference type="ChEBI" id="CHEBI:59789"/>
        <dbReference type="ChEBI" id="CHEBI:73995"/>
        <dbReference type="EC" id="2.5.1.108"/>
    </reaction>
</comment>
<dbReference type="EC" id="2.5.1.108" evidence="3 11"/>
<dbReference type="InterPro" id="IPR016435">
    <property type="entry name" value="DPH1/DPH2"/>
</dbReference>
<reference evidence="13" key="1">
    <citation type="journal article" date="2021" name="Proc. Natl. Acad. Sci. U.S.A.">
        <title>Three genomes in the algal genus Volvox reveal the fate of a haploid sex-determining region after a transition to homothallism.</title>
        <authorList>
            <person name="Yamamoto K."/>
            <person name="Hamaji T."/>
            <person name="Kawai-Toyooka H."/>
            <person name="Matsuzaki R."/>
            <person name="Takahashi F."/>
            <person name="Nishimura Y."/>
            <person name="Kawachi M."/>
            <person name="Noguchi H."/>
            <person name="Minakuchi Y."/>
            <person name="Umen J.G."/>
            <person name="Toyoda A."/>
            <person name="Nozaki H."/>
        </authorList>
    </citation>
    <scope>NUCLEOTIDE SEQUENCE</scope>
    <source>
        <strain evidence="13">NIES-3785</strain>
        <strain evidence="12">NIES-3786</strain>
    </source>
</reference>
<dbReference type="SFLD" id="SFLDS00032">
    <property type="entry name" value="Radical_SAM_3-amino-3-carboxyp"/>
    <property type="match status" value="1"/>
</dbReference>
<dbReference type="PANTHER" id="PTHR10762">
    <property type="entry name" value="DIPHTHAMIDE BIOSYNTHESIS PROTEIN"/>
    <property type="match status" value="1"/>
</dbReference>
<dbReference type="Gene3D" id="3.40.50.11850">
    <property type="entry name" value="Diphthamide synthesis DPH1/DPH2 domain 2"/>
    <property type="match status" value="1"/>
</dbReference>
<proteinExistence type="inferred from homology"/>
<evidence type="ECO:0000256" key="10">
    <source>
        <dbReference type="ARBA" id="ARBA00048403"/>
    </source>
</evidence>
<dbReference type="Gene3D" id="3.40.50.11840">
    <property type="entry name" value="Diphthamide synthesis DPH1/DPH2 domain 1"/>
    <property type="match status" value="1"/>
</dbReference>
<dbReference type="FunFam" id="3.40.50.11840:FF:000001">
    <property type="entry name" value="2-(3-amino-3-carboxypropyl)histidine synthase subunit 1"/>
    <property type="match status" value="1"/>
</dbReference>
<evidence type="ECO:0000313" key="15">
    <source>
        <dbReference type="Proteomes" id="UP000747110"/>
    </source>
</evidence>
<keyword evidence="9" id="KW-0411">Iron-sulfur</keyword>
<dbReference type="PANTHER" id="PTHR10762:SF1">
    <property type="entry name" value="2-(3-AMINO-3-CARBOXYPROPYL)HISTIDINE SYNTHASE SUBUNIT 1"/>
    <property type="match status" value="1"/>
</dbReference>
<dbReference type="UniPathway" id="UPA00559"/>
<organism evidence="13 14">
    <name type="scientific">Volvox reticuliferus</name>
    <dbReference type="NCBI Taxonomy" id="1737510"/>
    <lineage>
        <taxon>Eukaryota</taxon>
        <taxon>Viridiplantae</taxon>
        <taxon>Chlorophyta</taxon>
        <taxon>core chlorophytes</taxon>
        <taxon>Chlorophyceae</taxon>
        <taxon>CS clade</taxon>
        <taxon>Chlamydomonadales</taxon>
        <taxon>Volvocaceae</taxon>
        <taxon>Volvox</taxon>
    </lineage>
</organism>
<sequence>MYACAIADILETFAGVEHTLVMGDVTYGACCIDDFSASALGADFLVHYGHSCLVPVDVTGLPCLYVFVDIAVDVDHLVATIKLNFKDPGTKLVLAGTIQFASAVQLARQRLEPVFPSLAVPKCRPLSPGEVLGCTAPVVDPASTDAIVFVSDGRFHLEAIMIANPTIPAFRYDPYGRIFTRERYDHAGMRAVRRRVIEMACGAQRWGVVLGTLGRQGNPSILATLERHLTAKGIPYTIILMSEVSPPRLAMFPDLDAFVQIACPRLSIDWGEAFSRPTLTPYEALVALDVVPGWWEGAEPQQQQGQQGGIGLYTGASNAEGAMAPYPMDYYAKDGGEWNSSYHKKS</sequence>
<comment type="caution">
    <text evidence="13">The sequence shown here is derived from an EMBL/GenBank/DDBJ whole genome shotgun (WGS) entry which is preliminary data.</text>
</comment>
<dbReference type="FunFam" id="3.40.50.11860:FF:000002">
    <property type="entry name" value="2-(3-amino-3-carboxypropyl)histidine synthase subunit 1"/>
    <property type="match status" value="1"/>
</dbReference>
<evidence type="ECO:0000256" key="6">
    <source>
        <dbReference type="ARBA" id="ARBA00022691"/>
    </source>
</evidence>
<dbReference type="OrthoDB" id="1649088at2759"/>
<dbReference type="Proteomes" id="UP000747110">
    <property type="component" value="Unassembled WGS sequence"/>
</dbReference>
<keyword evidence="8" id="KW-0408">Iron</keyword>
<gene>
    <name evidence="12" type="ORF">Vretifemale_16848</name>
    <name evidence="13" type="ORF">Vretimale_19640</name>
</gene>
<evidence type="ECO:0000256" key="7">
    <source>
        <dbReference type="ARBA" id="ARBA00022723"/>
    </source>
</evidence>
<dbReference type="InterPro" id="IPR042264">
    <property type="entry name" value="DPH1/DPH2_2"/>
</dbReference>
<evidence type="ECO:0000256" key="3">
    <source>
        <dbReference type="ARBA" id="ARBA00012221"/>
    </source>
</evidence>
<protein>
    <recommendedName>
        <fullName evidence="4 11">2-(3-amino-3-carboxypropyl)histidine synthase subunit 1</fullName>
        <ecNumber evidence="3 11">2.5.1.108</ecNumber>
    </recommendedName>
</protein>
<dbReference type="Proteomes" id="UP000722791">
    <property type="component" value="Unassembled WGS sequence"/>
</dbReference>
<keyword evidence="7" id="KW-0479">Metal-binding</keyword>
<evidence type="ECO:0000256" key="1">
    <source>
        <dbReference type="ARBA" id="ARBA00005156"/>
    </source>
</evidence>
<dbReference type="Pfam" id="PF01866">
    <property type="entry name" value="Diphthamide_syn"/>
    <property type="match status" value="1"/>
</dbReference>
<dbReference type="InterPro" id="IPR042263">
    <property type="entry name" value="DPH1/DPH2_1"/>
</dbReference>
<evidence type="ECO:0000256" key="2">
    <source>
        <dbReference type="ARBA" id="ARBA00010173"/>
    </source>
</evidence>
<dbReference type="EMBL" id="BNCP01000047">
    <property type="protein sequence ID" value="GIL88937.1"/>
    <property type="molecule type" value="Genomic_DNA"/>
</dbReference>
<evidence type="ECO:0000256" key="5">
    <source>
        <dbReference type="ARBA" id="ARBA00022679"/>
    </source>
</evidence>
<keyword evidence="5 11" id="KW-0808">Transferase</keyword>
<evidence type="ECO:0000313" key="12">
    <source>
        <dbReference type="EMBL" id="GIL88937.1"/>
    </source>
</evidence>
<dbReference type="GO" id="GO:0051539">
    <property type="term" value="F:4 iron, 4 sulfur cluster binding"/>
    <property type="evidence" value="ECO:0007669"/>
    <property type="project" value="UniProtKB-UniRule"/>
</dbReference>
<dbReference type="GO" id="GO:0017183">
    <property type="term" value="P:protein histidyl modification to diphthamide"/>
    <property type="evidence" value="ECO:0007669"/>
    <property type="project" value="UniProtKB-UniRule"/>
</dbReference>
<dbReference type="InterPro" id="IPR035435">
    <property type="entry name" value="DPH1/DPH2_euk_archaea"/>
</dbReference>
<comment type="similarity">
    <text evidence="2 11">Belongs to the DPH1/DPH2 family. DPH1 subfamily.</text>
</comment>
<evidence type="ECO:0000256" key="9">
    <source>
        <dbReference type="ARBA" id="ARBA00023014"/>
    </source>
</evidence>
<comment type="cofactor">
    <cofactor evidence="11">
        <name>[4Fe-4S] cluster</name>
        <dbReference type="ChEBI" id="CHEBI:49883"/>
    </cofactor>
    <text evidence="11">Binds 1 [4Fe-4S] cluster per subunit. The cluster is coordinated with 3 cysteines and an exchangeable S-adenosyl-L-methionine.</text>
</comment>
<comment type="pathway">
    <text evidence="1 11">Protein modification; peptidyl-diphthamide biosynthesis.</text>
</comment>
<dbReference type="PIRSF" id="PIRSF004967">
    <property type="entry name" value="DPH1"/>
    <property type="match status" value="1"/>
</dbReference>
<dbReference type="NCBIfam" id="TIGR00322">
    <property type="entry name" value="diphth2_R"/>
    <property type="match status" value="1"/>
</dbReference>
<keyword evidence="11" id="KW-0004">4Fe-4S</keyword>
<evidence type="ECO:0000313" key="13">
    <source>
        <dbReference type="EMBL" id="GIM17108.1"/>
    </source>
</evidence>
<evidence type="ECO:0000256" key="11">
    <source>
        <dbReference type="PIRNR" id="PIRNR004967"/>
    </source>
</evidence>
<dbReference type="InterPro" id="IPR042265">
    <property type="entry name" value="DPH1/DPH2_3"/>
</dbReference>
<name>A0A8J4LZW8_9CHLO</name>
<dbReference type="GO" id="GO:0046872">
    <property type="term" value="F:metal ion binding"/>
    <property type="evidence" value="ECO:0007669"/>
    <property type="project" value="UniProtKB-KW"/>
</dbReference>
<dbReference type="EMBL" id="BNCQ01000092">
    <property type="protein sequence ID" value="GIM17108.1"/>
    <property type="molecule type" value="Genomic_DNA"/>
</dbReference>
<evidence type="ECO:0000256" key="8">
    <source>
        <dbReference type="ARBA" id="ARBA00023004"/>
    </source>
</evidence>
<keyword evidence="6 11" id="KW-0949">S-adenosyl-L-methionine</keyword>
<dbReference type="AlphaFoldDB" id="A0A8J4LZW8"/>
<accession>A0A8J4LZW8</accession>
<dbReference type="Gene3D" id="3.40.50.11860">
    <property type="entry name" value="Diphthamide synthesis DPH1/DPH2 domain 3"/>
    <property type="match status" value="1"/>
</dbReference>
<evidence type="ECO:0000256" key="4">
    <source>
        <dbReference type="ARBA" id="ARBA00021915"/>
    </source>
</evidence>
<dbReference type="GO" id="GO:0090560">
    <property type="term" value="F:2-(3-amino-3-carboxypropyl)histidine synthase activity"/>
    <property type="evidence" value="ECO:0007669"/>
    <property type="project" value="UniProtKB-UniRule"/>
</dbReference>
<comment type="function">
    <text evidence="11">Catalyzes the first step of diphthamide biosynthesis, a post-translational modification of histidine which occurs in elongation factor 2.</text>
</comment>